<dbReference type="Proteomes" id="UP000197446">
    <property type="component" value="Unassembled WGS sequence"/>
</dbReference>
<evidence type="ECO:0000313" key="1">
    <source>
        <dbReference type="EMBL" id="OWR02948.1"/>
    </source>
</evidence>
<dbReference type="RefSeq" id="WP_088484102.1">
    <property type="nucleotide sequence ID" value="NZ_NISI01000006.1"/>
</dbReference>
<proteinExistence type="predicted"/>
<name>A0A254NC17_9BURK</name>
<reference evidence="1 2" key="1">
    <citation type="journal article" date="2007" name="Int. J. Syst. Evol. Microbiol.">
        <title>Description of Pelomonas aquatica sp. nov. and Pelomonas puraquae sp. nov., isolated from industrial and haemodialysis water.</title>
        <authorList>
            <person name="Gomila M."/>
            <person name="Bowien B."/>
            <person name="Falsen E."/>
            <person name="Moore E.R."/>
            <person name="Lalucat J."/>
        </authorList>
    </citation>
    <scope>NUCLEOTIDE SEQUENCE [LARGE SCALE GENOMIC DNA]</scope>
    <source>
        <strain evidence="1 2">CCUG 52769</strain>
    </source>
</reference>
<evidence type="ECO:0000313" key="2">
    <source>
        <dbReference type="Proteomes" id="UP000197446"/>
    </source>
</evidence>
<gene>
    <name evidence="1" type="ORF">CDO81_15285</name>
</gene>
<sequence>MPEYAVLPPPLLTVARLVDPPVSDGMPLHTATWPMGWVFREQSFDSVTRVRRGLLYEPFPGGQPRACLTRGHPSQTLYNPRQGESLTKTLFWFWPCQSLLRQPRGGEGLTLALGKDESRSSWRIVQVERVVGDDVLVTLKVLSAFGVLPDLKIGAVPAEHLESVRRALDRVLDSAFREGPTSVVDQCRNAAVVLLGRWMAATGNDAKLMELDLGALVRKIREVPFGLAAVAGVAEMINRLHPRGKANEQESKGWRLAQEEDGEAAVHAIGFILREIGWAM</sequence>
<dbReference type="EMBL" id="NISI01000006">
    <property type="protein sequence ID" value="OWR02948.1"/>
    <property type="molecule type" value="Genomic_DNA"/>
</dbReference>
<comment type="caution">
    <text evidence="1">The sequence shown here is derived from an EMBL/GenBank/DDBJ whole genome shotgun (WGS) entry which is preliminary data.</text>
</comment>
<keyword evidence="2" id="KW-1185">Reference proteome</keyword>
<protein>
    <submittedName>
        <fullName evidence="1">Uncharacterized protein</fullName>
    </submittedName>
</protein>
<accession>A0A254NC17</accession>
<dbReference type="OrthoDB" id="6388119at2"/>
<dbReference type="AlphaFoldDB" id="A0A254NC17"/>
<organism evidence="1 2">
    <name type="scientific">Roseateles puraquae</name>
    <dbReference type="NCBI Taxonomy" id="431059"/>
    <lineage>
        <taxon>Bacteria</taxon>
        <taxon>Pseudomonadati</taxon>
        <taxon>Pseudomonadota</taxon>
        <taxon>Betaproteobacteria</taxon>
        <taxon>Burkholderiales</taxon>
        <taxon>Sphaerotilaceae</taxon>
        <taxon>Roseateles</taxon>
    </lineage>
</organism>